<feature type="transmembrane region" description="Helical" evidence="11">
    <location>
        <begin position="98"/>
        <end position="119"/>
    </location>
</feature>
<dbReference type="SMART" id="SM00116">
    <property type="entry name" value="CBS"/>
    <property type="match status" value="2"/>
</dbReference>
<dbReference type="Gene3D" id="3.30.465.10">
    <property type="match status" value="1"/>
</dbReference>
<evidence type="ECO:0000256" key="10">
    <source>
        <dbReference type="PROSITE-ProRule" id="PRU01193"/>
    </source>
</evidence>
<evidence type="ECO:0000256" key="2">
    <source>
        <dbReference type="ARBA" id="ARBA00006337"/>
    </source>
</evidence>
<evidence type="ECO:0000259" key="12">
    <source>
        <dbReference type="PROSITE" id="PS51371"/>
    </source>
</evidence>
<evidence type="ECO:0000259" key="13">
    <source>
        <dbReference type="PROSITE" id="PS51846"/>
    </source>
</evidence>
<proteinExistence type="inferred from homology"/>
<dbReference type="CDD" id="cd04590">
    <property type="entry name" value="CBS_pair_CorC_HlyC_assoc"/>
    <property type="match status" value="1"/>
</dbReference>
<name>A0A367CHI1_9ENTE</name>
<evidence type="ECO:0000256" key="11">
    <source>
        <dbReference type="SAM" id="Phobius"/>
    </source>
</evidence>
<organism evidence="14 15">
    <name type="scientific">Enterococcus durans</name>
    <dbReference type="NCBI Taxonomy" id="53345"/>
    <lineage>
        <taxon>Bacteria</taxon>
        <taxon>Bacillati</taxon>
        <taxon>Bacillota</taxon>
        <taxon>Bacilli</taxon>
        <taxon>Lactobacillales</taxon>
        <taxon>Enterococcaceae</taxon>
        <taxon>Enterococcus</taxon>
    </lineage>
</organism>
<dbReference type="AlphaFoldDB" id="A0A367CHI1"/>
<dbReference type="InterPro" id="IPR051676">
    <property type="entry name" value="UPF0053_domain"/>
</dbReference>
<keyword evidence="4 10" id="KW-0812">Transmembrane</keyword>
<dbReference type="InterPro" id="IPR036318">
    <property type="entry name" value="FAD-bd_PCMH-like_sf"/>
</dbReference>
<keyword evidence="6 10" id="KW-1133">Transmembrane helix</keyword>
<sequence>MKYSLYTEGRESLFYFYQKFLEKRYNGDGKERREFMVLNFVILFLMIAITSFFVASEFALVKIRRSRLEQLEKENVKNAKLALHVTHHLDNYLSASQLGITLTGLIIGWVGEGSVAALLEPWLGKLPFSSALSGTISVALGFIIVTYIDVVIGELLPKSYSIVNTEQVVLFVVRPLHYFYKLMFPFIWILNHSAAGLGKLLGVKLVSEGEETLSQEELTLVALNSYEKGELTKEEYHYLENVFEFDDTLARDIQVDRTSMQVFEASDTVKQAIQESIKQGHTRYPVILESKDNIIGYVTLPDLIKQSYKDDQLPVEQLIEEPIVTTETIPIKKLLTIMRKKGKHIAILKDEYGGTSGLVTIEDILEEIVGEIRDETDLDEALVAKQADGSYIVSGKLTLDDFERYFDVSIPAFVDSPFITLAGFMSHYEKNIEAGKVILLESFQFTVLEYNHAHIDYFKVIKKPVKEDKKEQKEQ</sequence>
<evidence type="ECO:0000256" key="5">
    <source>
        <dbReference type="ARBA" id="ARBA00022737"/>
    </source>
</evidence>
<gene>
    <name evidence="14" type="ORF">EA71_00263</name>
</gene>
<dbReference type="EMBL" id="LEPB01000001">
    <property type="protein sequence ID" value="RCA12059.1"/>
    <property type="molecule type" value="Genomic_DNA"/>
</dbReference>
<dbReference type="InterPro" id="IPR002550">
    <property type="entry name" value="CNNM"/>
</dbReference>
<evidence type="ECO:0000256" key="9">
    <source>
        <dbReference type="PROSITE-ProRule" id="PRU00703"/>
    </source>
</evidence>
<dbReference type="Pfam" id="PF01595">
    <property type="entry name" value="CNNM"/>
    <property type="match status" value="1"/>
</dbReference>
<keyword evidence="7 9" id="KW-0129">CBS domain</keyword>
<dbReference type="InterPro" id="IPR000644">
    <property type="entry name" value="CBS_dom"/>
</dbReference>
<dbReference type="PROSITE" id="PS51846">
    <property type="entry name" value="CNNM"/>
    <property type="match status" value="1"/>
</dbReference>
<dbReference type="InterPro" id="IPR046342">
    <property type="entry name" value="CBS_dom_sf"/>
</dbReference>
<comment type="caution">
    <text evidence="14">The sequence shown here is derived from an EMBL/GenBank/DDBJ whole genome shotgun (WGS) entry which is preliminary data.</text>
</comment>
<dbReference type="Pfam" id="PF03471">
    <property type="entry name" value="CorC_HlyC"/>
    <property type="match status" value="1"/>
</dbReference>
<comment type="similarity">
    <text evidence="2">Belongs to the UPF0053 family.</text>
</comment>
<dbReference type="InterPro" id="IPR044751">
    <property type="entry name" value="Ion_transp-like_CBS"/>
</dbReference>
<comment type="subcellular location">
    <subcellularLocation>
        <location evidence="1">Cell membrane</location>
        <topology evidence="1">Multi-pass membrane protein</topology>
    </subcellularLocation>
</comment>
<feature type="domain" description="CBS" evidence="12">
    <location>
        <begin position="318"/>
        <end position="375"/>
    </location>
</feature>
<keyword evidence="8 10" id="KW-0472">Membrane</keyword>
<accession>A0A367CHI1</accession>
<dbReference type="InterPro" id="IPR005170">
    <property type="entry name" value="Transptr-assoc_dom"/>
</dbReference>
<evidence type="ECO:0000313" key="14">
    <source>
        <dbReference type="EMBL" id="RCA12059.1"/>
    </source>
</evidence>
<dbReference type="Gene3D" id="3.10.580.10">
    <property type="entry name" value="CBS-domain"/>
    <property type="match status" value="1"/>
</dbReference>
<keyword evidence="3" id="KW-1003">Cell membrane</keyword>
<dbReference type="PANTHER" id="PTHR43099:SF2">
    <property type="entry name" value="UPF0053 PROTEIN YRKA"/>
    <property type="match status" value="1"/>
</dbReference>
<evidence type="ECO:0000256" key="1">
    <source>
        <dbReference type="ARBA" id="ARBA00004651"/>
    </source>
</evidence>
<feature type="transmembrane region" description="Helical" evidence="11">
    <location>
        <begin position="35"/>
        <end position="61"/>
    </location>
</feature>
<keyword evidence="5" id="KW-0677">Repeat</keyword>
<dbReference type="Proteomes" id="UP000252797">
    <property type="component" value="Unassembled WGS sequence"/>
</dbReference>
<dbReference type="SUPFAM" id="SSF56176">
    <property type="entry name" value="FAD-binding/transporter-associated domain-like"/>
    <property type="match status" value="1"/>
</dbReference>
<evidence type="ECO:0000256" key="6">
    <source>
        <dbReference type="ARBA" id="ARBA00022989"/>
    </source>
</evidence>
<evidence type="ECO:0000256" key="8">
    <source>
        <dbReference type="ARBA" id="ARBA00023136"/>
    </source>
</evidence>
<reference evidence="14 15" key="1">
    <citation type="submission" date="2015-06" db="EMBL/GenBank/DDBJ databases">
        <title>The Genome Sequence of Enterococcus durans 4EA1.</title>
        <authorList>
            <consortium name="The Broad Institute Genomics Platform"/>
            <consortium name="The Broad Institute Genome Sequencing Center for Infectious Disease"/>
            <person name="Earl A.M."/>
            <person name="Van Tyne D."/>
            <person name="Lebreton F."/>
            <person name="Saavedra J.T."/>
            <person name="Gilmore M.S."/>
            <person name="Manson Mcguire A."/>
            <person name="Clock S."/>
            <person name="Crupain M."/>
            <person name="Rangan U."/>
            <person name="Young S."/>
            <person name="Abouelleil A."/>
            <person name="Cao P."/>
            <person name="Chapman S.B."/>
            <person name="Griggs A."/>
            <person name="Priest M."/>
            <person name="Shea T."/>
            <person name="Wortman J."/>
            <person name="Nusbaum C."/>
            <person name="Birren B."/>
        </authorList>
    </citation>
    <scope>NUCLEOTIDE SEQUENCE [LARGE SCALE GENOMIC DNA]</scope>
    <source>
        <strain evidence="14 15">4EA1</strain>
    </source>
</reference>
<dbReference type="Pfam" id="PF00571">
    <property type="entry name" value="CBS"/>
    <property type="match status" value="2"/>
</dbReference>
<dbReference type="STRING" id="53345.LIU_00430"/>
<dbReference type="GO" id="GO:0050660">
    <property type="term" value="F:flavin adenine dinucleotide binding"/>
    <property type="evidence" value="ECO:0007669"/>
    <property type="project" value="InterPro"/>
</dbReference>
<dbReference type="PANTHER" id="PTHR43099">
    <property type="entry name" value="UPF0053 PROTEIN YRKA"/>
    <property type="match status" value="1"/>
</dbReference>
<dbReference type="PROSITE" id="PS51371">
    <property type="entry name" value="CBS"/>
    <property type="match status" value="2"/>
</dbReference>
<dbReference type="SUPFAM" id="SSF54631">
    <property type="entry name" value="CBS-domain pair"/>
    <property type="match status" value="1"/>
</dbReference>
<feature type="domain" description="CNNM transmembrane" evidence="13">
    <location>
        <begin position="32"/>
        <end position="235"/>
    </location>
</feature>
<dbReference type="FunFam" id="3.10.580.10:FF:000002">
    <property type="entry name" value="Magnesium/cobalt efflux protein CorC"/>
    <property type="match status" value="1"/>
</dbReference>
<evidence type="ECO:0000256" key="7">
    <source>
        <dbReference type="ARBA" id="ARBA00023122"/>
    </source>
</evidence>
<dbReference type="SMART" id="SM01091">
    <property type="entry name" value="CorC_HlyC"/>
    <property type="match status" value="1"/>
</dbReference>
<dbReference type="InterPro" id="IPR016169">
    <property type="entry name" value="FAD-bd_PCMH_sub2"/>
</dbReference>
<protein>
    <submittedName>
        <fullName evidence="14">Hemolysin</fullName>
    </submittedName>
</protein>
<dbReference type="GO" id="GO:0005886">
    <property type="term" value="C:plasma membrane"/>
    <property type="evidence" value="ECO:0007669"/>
    <property type="project" value="UniProtKB-SubCell"/>
</dbReference>
<evidence type="ECO:0000313" key="15">
    <source>
        <dbReference type="Proteomes" id="UP000252797"/>
    </source>
</evidence>
<feature type="transmembrane region" description="Helical" evidence="11">
    <location>
        <begin position="131"/>
        <end position="156"/>
    </location>
</feature>
<evidence type="ECO:0000256" key="3">
    <source>
        <dbReference type="ARBA" id="ARBA00022475"/>
    </source>
</evidence>
<feature type="domain" description="CBS" evidence="12">
    <location>
        <begin position="255"/>
        <end position="313"/>
    </location>
</feature>
<evidence type="ECO:0000256" key="4">
    <source>
        <dbReference type="ARBA" id="ARBA00022692"/>
    </source>
</evidence>